<dbReference type="Pfam" id="PF00270">
    <property type="entry name" value="DEAD"/>
    <property type="match status" value="1"/>
</dbReference>
<keyword evidence="21" id="KW-1185">Reference proteome</keyword>
<evidence type="ECO:0000256" key="17">
    <source>
        <dbReference type="SAM" id="MobiDB-lite"/>
    </source>
</evidence>
<evidence type="ECO:0000256" key="12">
    <source>
        <dbReference type="ARBA" id="ARBA00055126"/>
    </source>
</evidence>
<evidence type="ECO:0000256" key="9">
    <source>
        <dbReference type="ARBA" id="ARBA00022884"/>
    </source>
</evidence>
<dbReference type="CDD" id="cd17959">
    <property type="entry name" value="DEADc_DDX54"/>
    <property type="match status" value="1"/>
</dbReference>
<evidence type="ECO:0000259" key="20">
    <source>
        <dbReference type="PROSITE" id="PS51195"/>
    </source>
</evidence>
<accession>A0A6P8HVD7</accession>
<dbReference type="GO" id="GO:0005524">
    <property type="term" value="F:ATP binding"/>
    <property type="evidence" value="ECO:0007669"/>
    <property type="project" value="UniProtKB-KW"/>
</dbReference>
<feature type="region of interest" description="Disordered" evidence="17">
    <location>
        <begin position="741"/>
        <end position="818"/>
    </location>
</feature>
<evidence type="ECO:0000256" key="15">
    <source>
        <dbReference type="ARBA" id="ARBA00075544"/>
    </source>
</evidence>
<dbReference type="InParanoid" id="A0A6P8HVD7"/>
<dbReference type="PROSITE" id="PS00039">
    <property type="entry name" value="DEAD_ATP_HELICASE"/>
    <property type="match status" value="1"/>
</dbReference>
<organism evidence="21 22">
    <name type="scientific">Actinia tenebrosa</name>
    <name type="common">Australian red waratah sea anemone</name>
    <dbReference type="NCBI Taxonomy" id="6105"/>
    <lineage>
        <taxon>Eukaryota</taxon>
        <taxon>Metazoa</taxon>
        <taxon>Cnidaria</taxon>
        <taxon>Anthozoa</taxon>
        <taxon>Hexacorallia</taxon>
        <taxon>Actiniaria</taxon>
        <taxon>Actiniidae</taxon>
        <taxon>Actinia</taxon>
    </lineage>
</organism>
<feature type="short sequence motif" description="Q motif" evidence="16">
    <location>
        <begin position="81"/>
        <end position="109"/>
    </location>
</feature>
<keyword evidence="4" id="KW-0597">Phosphoprotein</keyword>
<feature type="region of interest" description="Disordered" evidence="17">
    <location>
        <begin position="1"/>
        <end position="86"/>
    </location>
</feature>
<dbReference type="Pfam" id="PF08147">
    <property type="entry name" value="DBP10CT"/>
    <property type="match status" value="1"/>
</dbReference>
<dbReference type="GO" id="GO:0005829">
    <property type="term" value="C:cytosol"/>
    <property type="evidence" value="ECO:0007669"/>
    <property type="project" value="TreeGrafter"/>
</dbReference>
<evidence type="ECO:0000259" key="19">
    <source>
        <dbReference type="PROSITE" id="PS51194"/>
    </source>
</evidence>
<comment type="function">
    <text evidence="12">Has RNA-dependent ATPase activity. Represses the transcriptional activity of nuclear receptors.</text>
</comment>
<keyword evidence="9" id="KW-0694">RNA-binding</keyword>
<dbReference type="FunCoup" id="A0A6P8HVD7">
    <property type="interactions" value="3019"/>
</dbReference>
<dbReference type="InterPro" id="IPR033517">
    <property type="entry name" value="DDX54/DBP10_DEAD-box_helicase"/>
</dbReference>
<dbReference type="Proteomes" id="UP000515163">
    <property type="component" value="Unplaced"/>
</dbReference>
<evidence type="ECO:0000256" key="5">
    <source>
        <dbReference type="ARBA" id="ARBA00022741"/>
    </source>
</evidence>
<keyword evidence="5" id="KW-0547">Nucleotide-binding</keyword>
<dbReference type="EC" id="3.6.4.13" evidence="3"/>
<dbReference type="GO" id="GO:0003724">
    <property type="term" value="F:RNA helicase activity"/>
    <property type="evidence" value="ECO:0007669"/>
    <property type="project" value="UniProtKB-EC"/>
</dbReference>
<dbReference type="SMART" id="SM00490">
    <property type="entry name" value="HELICc"/>
    <property type="match status" value="1"/>
</dbReference>
<dbReference type="Gene3D" id="3.40.50.300">
    <property type="entry name" value="P-loop containing nucleotide triphosphate hydrolases"/>
    <property type="match status" value="2"/>
</dbReference>
<dbReference type="InterPro" id="IPR014014">
    <property type="entry name" value="RNA_helicase_DEAD_Q_motif"/>
</dbReference>
<dbReference type="PROSITE" id="PS51194">
    <property type="entry name" value="HELICASE_CTER"/>
    <property type="match status" value="1"/>
</dbReference>
<evidence type="ECO:0000256" key="13">
    <source>
        <dbReference type="ARBA" id="ARBA00064259"/>
    </source>
</evidence>
<evidence type="ECO:0000259" key="18">
    <source>
        <dbReference type="PROSITE" id="PS51192"/>
    </source>
</evidence>
<evidence type="ECO:0000256" key="8">
    <source>
        <dbReference type="ARBA" id="ARBA00022840"/>
    </source>
</evidence>
<comment type="similarity">
    <text evidence="2">Belongs to the DEAD box helicase family. DDX54/DBP10 subfamily.</text>
</comment>
<dbReference type="OrthoDB" id="10261375at2759"/>
<dbReference type="GO" id="GO:0016787">
    <property type="term" value="F:hydrolase activity"/>
    <property type="evidence" value="ECO:0007669"/>
    <property type="project" value="UniProtKB-KW"/>
</dbReference>
<name>A0A6P8HVD7_ACTTE</name>
<dbReference type="KEGG" id="aten:116293294"/>
<keyword evidence="10" id="KW-0539">Nucleus</keyword>
<dbReference type="RefSeq" id="XP_031556562.1">
    <property type="nucleotide sequence ID" value="XM_031700702.1"/>
</dbReference>
<reference evidence="22" key="1">
    <citation type="submission" date="2025-08" db="UniProtKB">
        <authorList>
            <consortium name="RefSeq"/>
        </authorList>
    </citation>
    <scope>IDENTIFICATION</scope>
    <source>
        <tissue evidence="22">Tentacle</tissue>
    </source>
</reference>
<dbReference type="GO" id="GO:0006396">
    <property type="term" value="P:RNA processing"/>
    <property type="evidence" value="ECO:0007669"/>
    <property type="project" value="UniProtKB-ARBA"/>
</dbReference>
<dbReference type="AlphaFoldDB" id="A0A6P8HVD7"/>
<feature type="compositionally biased region" description="Basic and acidic residues" evidence="17">
    <location>
        <begin position="796"/>
        <end position="807"/>
    </location>
</feature>
<dbReference type="SMART" id="SM00487">
    <property type="entry name" value="DEXDc"/>
    <property type="match status" value="1"/>
</dbReference>
<dbReference type="PROSITE" id="PS51192">
    <property type="entry name" value="HELICASE_ATP_BIND_1"/>
    <property type="match status" value="1"/>
</dbReference>
<feature type="domain" description="Helicase C-terminal" evidence="19">
    <location>
        <begin position="311"/>
        <end position="458"/>
    </location>
</feature>
<evidence type="ECO:0000256" key="3">
    <source>
        <dbReference type="ARBA" id="ARBA00012552"/>
    </source>
</evidence>
<dbReference type="GeneID" id="116293294"/>
<dbReference type="InterPro" id="IPR014001">
    <property type="entry name" value="Helicase_ATP-bd"/>
</dbReference>
<feature type="compositionally biased region" description="Acidic residues" evidence="17">
    <location>
        <begin position="605"/>
        <end position="615"/>
    </location>
</feature>
<sequence>MAKTKGGRKTTKTKSNDNNGRFYRRKQKDKEDEEVQVVQVKDFEDEEDDCDDDKSDDGDEIENKETRKLVTQQNRKKKKSGGFQSMGLSNPVYRGIMKKGYKIPTPIQRKAMPVIMDGKDVVAMARTGSGKTAAFLIPMFEKLQSHSAKTGARALIMSPTRELALQTLKFIKELGRFTGIKAAVILGGDSFEGQFAAIHRNPDIIVATPGRFLHVIMEMDFKLSSVEYIVFDEADRLFEMGFSEQLHEIIHKLPDSRQTLLFSATLPRILVDFAKAGLTDPALIRLDVDSKISDQLKMAFFYCRADDKPAILLHLLQNVISQNEQTLIFVATKHHVEYLKELLSQSGICCSYVYSSLDQTARTINVSKFQHKKTMVMVVTDVAARGIDIPMLDNVINFHFPAKSKLFIHRVGRVARAGRSGTAYSLVAMDEVAHMLDLHLFLGRPLKVATKDSKNDDSEGLLGRVPQRIVDEEEDFLRTAHDQSHDLFSLQGVCTNAYKQYIRSRTNPSSESVKRAKELVTSTIAVHPILGSTDDESTVSQAQLLDSVRNFKSRQTIFEVCPTAKSSAHKVMRSKRERHGEVIEKAKQRKLEHETTESWKTSSETADDGVNDNDVDMQGVFTTVIDPGNKNRGKSGSSSNFRDENYIPHRSSDHYAEKGLGMGLSTFEKVAAGSVIEINGDDDLGLRKNKHVKKWDRKRKRFIGADEEKKKKIKTESGARIPATYKKDIYKTWIKKNRMDAPGTTRDMGDDEGVGKRGKKGKFNKKGAHKGGKTFPSAKNELKSKDQILKARKAKERLMQKQKMGKDRNRKKKMMQGR</sequence>
<dbReference type="CDD" id="cd18787">
    <property type="entry name" value="SF2_C_DEAD"/>
    <property type="match status" value="1"/>
</dbReference>
<dbReference type="PROSITE" id="PS51195">
    <property type="entry name" value="Q_MOTIF"/>
    <property type="match status" value="1"/>
</dbReference>
<evidence type="ECO:0000313" key="21">
    <source>
        <dbReference type="Proteomes" id="UP000515163"/>
    </source>
</evidence>
<dbReference type="InterPro" id="IPR050079">
    <property type="entry name" value="DEAD_box_RNA_helicase"/>
</dbReference>
<feature type="compositionally biased region" description="Low complexity" evidence="17">
    <location>
        <begin position="628"/>
        <end position="640"/>
    </location>
</feature>
<evidence type="ECO:0000256" key="4">
    <source>
        <dbReference type="ARBA" id="ARBA00022553"/>
    </source>
</evidence>
<dbReference type="SUPFAM" id="SSF52540">
    <property type="entry name" value="P-loop containing nucleoside triphosphate hydrolases"/>
    <property type="match status" value="1"/>
</dbReference>
<dbReference type="InterPro" id="IPR027417">
    <property type="entry name" value="P-loop_NTPase"/>
</dbReference>
<evidence type="ECO:0000256" key="6">
    <source>
        <dbReference type="ARBA" id="ARBA00022801"/>
    </source>
</evidence>
<evidence type="ECO:0000313" key="22">
    <source>
        <dbReference type="RefSeq" id="XP_031556562.1"/>
    </source>
</evidence>
<feature type="region of interest" description="Disordered" evidence="17">
    <location>
        <begin position="569"/>
        <end position="649"/>
    </location>
</feature>
<evidence type="ECO:0000256" key="16">
    <source>
        <dbReference type="PROSITE-ProRule" id="PRU00552"/>
    </source>
</evidence>
<protein>
    <recommendedName>
        <fullName evidence="14">ATP-dependent RNA helicase DDX54</fullName>
        <ecNumber evidence="3">3.6.4.13</ecNumber>
    </recommendedName>
    <alternativeName>
        <fullName evidence="15">DEAD box protein 54</fullName>
    </alternativeName>
</protein>
<dbReference type="SMART" id="SM01123">
    <property type="entry name" value="DBP10CT"/>
    <property type="match status" value="1"/>
</dbReference>
<feature type="compositionally biased region" description="Basic residues" evidence="17">
    <location>
        <begin position="808"/>
        <end position="818"/>
    </location>
</feature>
<comment type="subunit">
    <text evidence="13">Interacts in a hormone-dependent manner with nuclear receptors.</text>
</comment>
<feature type="compositionally biased region" description="Basic residues" evidence="17">
    <location>
        <begin position="1"/>
        <end position="12"/>
    </location>
</feature>
<dbReference type="InterPro" id="IPR000629">
    <property type="entry name" value="RNA-helicase_DEAD-box_CS"/>
</dbReference>
<evidence type="ECO:0000256" key="1">
    <source>
        <dbReference type="ARBA" id="ARBA00004604"/>
    </source>
</evidence>
<feature type="domain" description="Helicase ATP-binding" evidence="18">
    <location>
        <begin position="112"/>
        <end position="284"/>
    </location>
</feature>
<keyword evidence="7" id="KW-0347">Helicase</keyword>
<feature type="domain" description="DEAD-box RNA helicase Q" evidence="20">
    <location>
        <begin position="81"/>
        <end position="109"/>
    </location>
</feature>
<feature type="compositionally biased region" description="Basic and acidic residues" evidence="17">
    <location>
        <begin position="578"/>
        <end position="597"/>
    </location>
</feature>
<dbReference type="GO" id="GO:0003723">
    <property type="term" value="F:RNA binding"/>
    <property type="evidence" value="ECO:0007669"/>
    <property type="project" value="UniProtKB-KW"/>
</dbReference>
<comment type="catalytic activity">
    <reaction evidence="11">
        <text>ATP + H2O = ADP + phosphate + H(+)</text>
        <dbReference type="Rhea" id="RHEA:13065"/>
        <dbReference type="ChEBI" id="CHEBI:15377"/>
        <dbReference type="ChEBI" id="CHEBI:15378"/>
        <dbReference type="ChEBI" id="CHEBI:30616"/>
        <dbReference type="ChEBI" id="CHEBI:43474"/>
        <dbReference type="ChEBI" id="CHEBI:456216"/>
        <dbReference type="EC" id="3.6.4.13"/>
    </reaction>
</comment>
<comment type="subcellular location">
    <subcellularLocation>
        <location evidence="1">Nucleus</location>
        <location evidence="1">Nucleolus</location>
    </subcellularLocation>
</comment>
<dbReference type="PANTHER" id="PTHR47959:SF8">
    <property type="entry name" value="RNA HELICASE"/>
    <property type="match status" value="1"/>
</dbReference>
<dbReference type="InterPro" id="IPR011545">
    <property type="entry name" value="DEAD/DEAH_box_helicase_dom"/>
</dbReference>
<keyword evidence="6" id="KW-0378">Hydrolase</keyword>
<dbReference type="InterPro" id="IPR012541">
    <property type="entry name" value="DBP10_C"/>
</dbReference>
<evidence type="ECO:0000256" key="14">
    <source>
        <dbReference type="ARBA" id="ARBA00068312"/>
    </source>
</evidence>
<dbReference type="Pfam" id="PF00271">
    <property type="entry name" value="Helicase_C"/>
    <property type="match status" value="1"/>
</dbReference>
<evidence type="ECO:0000256" key="11">
    <source>
        <dbReference type="ARBA" id="ARBA00047984"/>
    </source>
</evidence>
<dbReference type="PANTHER" id="PTHR47959">
    <property type="entry name" value="ATP-DEPENDENT RNA HELICASE RHLE-RELATED"/>
    <property type="match status" value="1"/>
</dbReference>
<dbReference type="InterPro" id="IPR001650">
    <property type="entry name" value="Helicase_C-like"/>
</dbReference>
<feature type="compositionally biased region" description="Basic residues" evidence="17">
    <location>
        <begin position="756"/>
        <end position="772"/>
    </location>
</feature>
<feature type="compositionally biased region" description="Basic and acidic residues" evidence="17">
    <location>
        <begin position="780"/>
        <end position="789"/>
    </location>
</feature>
<dbReference type="GO" id="GO:0005730">
    <property type="term" value="C:nucleolus"/>
    <property type="evidence" value="ECO:0007669"/>
    <property type="project" value="UniProtKB-SubCell"/>
</dbReference>
<dbReference type="FunFam" id="3.40.50.300:FF:000784">
    <property type="entry name" value="ATP-dependent RNA helicase DDX54"/>
    <property type="match status" value="1"/>
</dbReference>
<dbReference type="FunFam" id="3.40.50.300:FF:000865">
    <property type="entry name" value="ATP-dependent RNA helicase DDX54"/>
    <property type="match status" value="1"/>
</dbReference>
<evidence type="ECO:0000256" key="7">
    <source>
        <dbReference type="ARBA" id="ARBA00022806"/>
    </source>
</evidence>
<proteinExistence type="inferred from homology"/>
<gene>
    <name evidence="22" type="primary">LOC116293294</name>
</gene>
<evidence type="ECO:0000256" key="10">
    <source>
        <dbReference type="ARBA" id="ARBA00023242"/>
    </source>
</evidence>
<feature type="compositionally biased region" description="Acidic residues" evidence="17">
    <location>
        <begin position="43"/>
        <end position="60"/>
    </location>
</feature>
<keyword evidence="8" id="KW-0067">ATP-binding</keyword>
<evidence type="ECO:0000256" key="2">
    <source>
        <dbReference type="ARBA" id="ARBA00010379"/>
    </source>
</evidence>